<gene>
    <name evidence="1" type="ORF">SAMN05216476_4627</name>
</gene>
<keyword evidence="2" id="KW-1185">Reference proteome</keyword>
<protein>
    <submittedName>
        <fullName evidence="1">Uncharacterized protein</fullName>
    </submittedName>
</protein>
<dbReference type="Proteomes" id="UP000183772">
    <property type="component" value="Chromosome I"/>
</dbReference>
<dbReference type="EMBL" id="LT629790">
    <property type="protein sequence ID" value="SDU71427.1"/>
    <property type="molecule type" value="Genomic_DNA"/>
</dbReference>
<evidence type="ECO:0000313" key="2">
    <source>
        <dbReference type="Proteomes" id="UP000183772"/>
    </source>
</evidence>
<accession>A0AAX2DGY2</accession>
<evidence type="ECO:0000313" key="1">
    <source>
        <dbReference type="EMBL" id="SDU71427.1"/>
    </source>
</evidence>
<reference evidence="1 2" key="1">
    <citation type="submission" date="2016-10" db="EMBL/GenBank/DDBJ databases">
        <authorList>
            <person name="Varghese N."/>
            <person name="Submissions S."/>
        </authorList>
    </citation>
    <scope>NUCLEOTIDE SEQUENCE [LARGE SCALE GENOMIC DNA]</scope>
    <source>
        <strain evidence="1 2">DSM 16733</strain>
    </source>
</reference>
<dbReference type="AlphaFoldDB" id="A0AAX2DGY2"/>
<sequence>MTQMLKAHLSLEGSPVGFSDLNAIAALKSAKVQ</sequence>
<name>A0AAX2DGY2_9PSED</name>
<proteinExistence type="predicted"/>
<organism evidence="1 2">
    <name type="scientific">Pseudomonas mediterranea</name>
    <dbReference type="NCBI Taxonomy" id="183795"/>
    <lineage>
        <taxon>Bacteria</taxon>
        <taxon>Pseudomonadati</taxon>
        <taxon>Pseudomonadota</taxon>
        <taxon>Gammaproteobacteria</taxon>
        <taxon>Pseudomonadales</taxon>
        <taxon>Pseudomonadaceae</taxon>
        <taxon>Pseudomonas</taxon>
    </lineage>
</organism>